<feature type="region of interest" description="Disordered" evidence="1">
    <location>
        <begin position="1"/>
        <end position="21"/>
    </location>
</feature>
<accession>A0ABW2JKH2</accession>
<organism evidence="2 3">
    <name type="scientific">Streptomyces monticola</name>
    <dbReference type="NCBI Taxonomy" id="2666263"/>
    <lineage>
        <taxon>Bacteria</taxon>
        <taxon>Bacillati</taxon>
        <taxon>Actinomycetota</taxon>
        <taxon>Actinomycetes</taxon>
        <taxon>Kitasatosporales</taxon>
        <taxon>Streptomycetaceae</taxon>
        <taxon>Streptomyces</taxon>
    </lineage>
</organism>
<keyword evidence="3" id="KW-1185">Reference proteome</keyword>
<dbReference type="InterPro" id="IPR000150">
    <property type="entry name" value="Cof"/>
</dbReference>
<evidence type="ECO:0000256" key="1">
    <source>
        <dbReference type="SAM" id="MobiDB-lite"/>
    </source>
</evidence>
<dbReference type="Proteomes" id="UP001596523">
    <property type="component" value="Unassembled WGS sequence"/>
</dbReference>
<dbReference type="Gene3D" id="3.40.50.1000">
    <property type="entry name" value="HAD superfamily/HAD-like"/>
    <property type="match status" value="1"/>
</dbReference>
<dbReference type="InterPro" id="IPR023214">
    <property type="entry name" value="HAD_sf"/>
</dbReference>
<dbReference type="InterPro" id="IPR006379">
    <property type="entry name" value="HAD-SF_hydro_IIB"/>
</dbReference>
<protein>
    <submittedName>
        <fullName evidence="2">Cof-type HAD-IIB family hydrolase</fullName>
        <ecNumber evidence="2">3.1.3.-</ecNumber>
    </submittedName>
</protein>
<dbReference type="GO" id="GO:0016787">
    <property type="term" value="F:hydrolase activity"/>
    <property type="evidence" value="ECO:0007669"/>
    <property type="project" value="UniProtKB-KW"/>
</dbReference>
<dbReference type="EC" id="3.1.3.-" evidence="2"/>
<dbReference type="NCBIfam" id="TIGR00099">
    <property type="entry name" value="Cof-subfamily"/>
    <property type="match status" value="1"/>
</dbReference>
<evidence type="ECO:0000313" key="2">
    <source>
        <dbReference type="EMBL" id="MFC7306005.1"/>
    </source>
</evidence>
<dbReference type="PANTHER" id="PTHR10000:SF8">
    <property type="entry name" value="HAD SUPERFAMILY HYDROLASE-LIKE, TYPE 3"/>
    <property type="match status" value="1"/>
</dbReference>
<dbReference type="NCBIfam" id="TIGR01484">
    <property type="entry name" value="HAD-SF-IIB"/>
    <property type="match status" value="1"/>
</dbReference>
<proteinExistence type="predicted"/>
<name>A0ABW2JKH2_9ACTN</name>
<dbReference type="SUPFAM" id="SSF56784">
    <property type="entry name" value="HAD-like"/>
    <property type="match status" value="1"/>
</dbReference>
<dbReference type="PANTHER" id="PTHR10000">
    <property type="entry name" value="PHOSPHOSERINE PHOSPHATASE"/>
    <property type="match status" value="1"/>
</dbReference>
<dbReference type="RefSeq" id="WP_381831356.1">
    <property type="nucleotide sequence ID" value="NZ_JBHTCF010000006.1"/>
</dbReference>
<gene>
    <name evidence="2" type="ORF">ACFQVC_17480</name>
</gene>
<dbReference type="EMBL" id="JBHTCF010000006">
    <property type="protein sequence ID" value="MFC7306005.1"/>
    <property type="molecule type" value="Genomic_DNA"/>
</dbReference>
<dbReference type="InterPro" id="IPR036412">
    <property type="entry name" value="HAD-like_sf"/>
</dbReference>
<keyword evidence="2" id="KW-0378">Hydrolase</keyword>
<dbReference type="Gene3D" id="3.30.1240.10">
    <property type="match status" value="1"/>
</dbReference>
<reference evidence="3" key="1">
    <citation type="journal article" date="2019" name="Int. J. Syst. Evol. Microbiol.">
        <title>The Global Catalogue of Microorganisms (GCM) 10K type strain sequencing project: providing services to taxonomists for standard genome sequencing and annotation.</title>
        <authorList>
            <consortium name="The Broad Institute Genomics Platform"/>
            <consortium name="The Broad Institute Genome Sequencing Center for Infectious Disease"/>
            <person name="Wu L."/>
            <person name="Ma J."/>
        </authorList>
    </citation>
    <scope>NUCLEOTIDE SEQUENCE [LARGE SCALE GENOMIC DNA]</scope>
    <source>
        <strain evidence="3">SYNS20</strain>
    </source>
</reference>
<evidence type="ECO:0000313" key="3">
    <source>
        <dbReference type="Proteomes" id="UP001596523"/>
    </source>
</evidence>
<dbReference type="Pfam" id="PF08282">
    <property type="entry name" value="Hydrolase_3"/>
    <property type="match status" value="1"/>
</dbReference>
<comment type="caution">
    <text evidence="2">The sequence shown here is derived from an EMBL/GenBank/DDBJ whole genome shotgun (WGS) entry which is preliminary data.</text>
</comment>
<dbReference type="CDD" id="cd07516">
    <property type="entry name" value="HAD_Pase"/>
    <property type="match status" value="1"/>
</dbReference>
<sequence length="295" mass="30765">MRNNADVTSTPPQTPAPTPRTRLIATDLDGTLLRDDKSVSDRTIAALAAAEEAGIEVFFVTGRPARWMNVVSDHVHGHGLAICGNGAAVVDLHGGPGAHRFVKIRAIAHETALEVVDILRTAAPGTSFAVERTGGIHHELPYPPLHLDPAVTIAPAEKLLAEDSDVADQPVLKLLAHHAELSPDAFLTLAREAIGDTATVTRSSPTALLEISAAGVSKASTLALCCAERGITQDEVVAFGDMPNDVEMLTWAGTSYAMGNAHPDVIAAASGRTVANNEDGVAVVIEQILADRLGG</sequence>